<keyword evidence="2 6" id="KW-0808">Transferase</keyword>
<sequence>MEVALGAQDAMEWSYRGEGAANLVLFYCGRSPQFVGKVLRIQKDRANGSENRTGHSSLTIPERHLWKDVKELVCILVSKEFLEAVEKNALQVRPPWRIDAAKVNLLSDSAILMSDHSTFPHGYNYLAFFRFPWTQPKCGFLPQSEFIKGSNAVKRRISRFKMHQALKVDQGKISYISGYDPLDMFSESKDRLDKAMMDLFMTPQNNFRVFLNGSLKFGGLGGVAEATNAKDSQEFEDGLFNSYYCKGFGYYDKLQTSKRWE</sequence>
<dbReference type="GO" id="GO:0005634">
    <property type="term" value="C:nucleus"/>
    <property type="evidence" value="ECO:0007669"/>
    <property type="project" value="TreeGrafter"/>
</dbReference>
<evidence type="ECO:0000256" key="2">
    <source>
        <dbReference type="ARBA" id="ARBA00022679"/>
    </source>
</evidence>
<dbReference type="InterPro" id="IPR043001">
    <property type="entry name" value="IP5_2-K_N_lobe"/>
</dbReference>
<evidence type="ECO:0000256" key="5">
    <source>
        <dbReference type="ARBA" id="ARBA00022840"/>
    </source>
</evidence>
<evidence type="ECO:0000313" key="8">
    <source>
        <dbReference type="Proteomes" id="UP000595140"/>
    </source>
</evidence>
<reference evidence="7 8" key="1">
    <citation type="submission" date="2018-04" db="EMBL/GenBank/DDBJ databases">
        <authorList>
            <person name="Vogel A."/>
        </authorList>
    </citation>
    <scope>NUCLEOTIDE SEQUENCE [LARGE SCALE GENOMIC DNA]</scope>
</reference>
<dbReference type="Proteomes" id="UP000595140">
    <property type="component" value="Unassembled WGS sequence"/>
</dbReference>
<dbReference type="PANTHER" id="PTHR14456:SF2">
    <property type="entry name" value="INOSITOL-PENTAKISPHOSPHATE 2-KINASE"/>
    <property type="match status" value="1"/>
</dbReference>
<dbReference type="Pfam" id="PF06090">
    <property type="entry name" value="Ins_P5_2-kin"/>
    <property type="match status" value="1"/>
</dbReference>
<comment type="domain">
    <text evidence="6">The EXKPK motif is conserved in inositol-pentakisphosphate 2-kinases of both family 1 and 2.</text>
</comment>
<comment type="catalytic activity">
    <reaction evidence="6">
        <text>1D-myo-inositol 1,3,4,5,6-pentakisphosphate + ATP = 1D-myo-inositol hexakisphosphate + ADP + H(+)</text>
        <dbReference type="Rhea" id="RHEA:20313"/>
        <dbReference type="ChEBI" id="CHEBI:15378"/>
        <dbReference type="ChEBI" id="CHEBI:30616"/>
        <dbReference type="ChEBI" id="CHEBI:57733"/>
        <dbReference type="ChEBI" id="CHEBI:58130"/>
        <dbReference type="ChEBI" id="CHEBI:456216"/>
        <dbReference type="EC" id="2.7.1.158"/>
    </reaction>
</comment>
<accession>A0A484LSV9</accession>
<dbReference type="InterPro" id="IPR009286">
    <property type="entry name" value="Ins_P5_2-kin"/>
</dbReference>
<dbReference type="PANTHER" id="PTHR14456">
    <property type="entry name" value="INOSITOL POLYPHOSPHATE KINASE 1"/>
    <property type="match status" value="1"/>
</dbReference>
<name>A0A484LSV9_9ASTE</name>
<dbReference type="EC" id="2.7.1.158" evidence="1 6"/>
<dbReference type="GO" id="GO:0032958">
    <property type="term" value="P:inositol phosphate biosynthetic process"/>
    <property type="evidence" value="ECO:0007669"/>
    <property type="project" value="TreeGrafter"/>
</dbReference>
<evidence type="ECO:0000256" key="1">
    <source>
        <dbReference type="ARBA" id="ARBA00012023"/>
    </source>
</evidence>
<protein>
    <recommendedName>
        <fullName evidence="1 6">Inositol-pentakisphosphate 2-kinase</fullName>
        <ecNumber evidence="1 6">2.7.1.158</ecNumber>
    </recommendedName>
</protein>
<evidence type="ECO:0000256" key="6">
    <source>
        <dbReference type="RuleBase" id="RU364126"/>
    </source>
</evidence>
<evidence type="ECO:0000256" key="4">
    <source>
        <dbReference type="ARBA" id="ARBA00022777"/>
    </source>
</evidence>
<dbReference type="AlphaFoldDB" id="A0A484LSV9"/>
<organism evidence="7 8">
    <name type="scientific">Cuscuta campestris</name>
    <dbReference type="NCBI Taxonomy" id="132261"/>
    <lineage>
        <taxon>Eukaryota</taxon>
        <taxon>Viridiplantae</taxon>
        <taxon>Streptophyta</taxon>
        <taxon>Embryophyta</taxon>
        <taxon>Tracheophyta</taxon>
        <taxon>Spermatophyta</taxon>
        <taxon>Magnoliopsida</taxon>
        <taxon>eudicotyledons</taxon>
        <taxon>Gunneridae</taxon>
        <taxon>Pentapetalae</taxon>
        <taxon>asterids</taxon>
        <taxon>lamiids</taxon>
        <taxon>Solanales</taxon>
        <taxon>Convolvulaceae</taxon>
        <taxon>Cuscuteae</taxon>
        <taxon>Cuscuta</taxon>
        <taxon>Cuscuta subgen. Grammica</taxon>
        <taxon>Cuscuta sect. Cleistogrammica</taxon>
    </lineage>
</organism>
<evidence type="ECO:0000313" key="7">
    <source>
        <dbReference type="EMBL" id="VFQ79394.1"/>
    </source>
</evidence>
<comment type="function">
    <text evidence="6">Phosphorylates Ins(1,3,4,5,6)P5 at position 2 to form Ins(1,2,3,4,5,6)P6 (InsP6 or phytate).</text>
</comment>
<dbReference type="Gene3D" id="3.30.200.110">
    <property type="entry name" value="Inositol-pentakisphosphate 2-kinase, N-lobe"/>
    <property type="match status" value="2"/>
</dbReference>
<keyword evidence="4 6" id="KW-0418">Kinase</keyword>
<dbReference type="GO" id="GO:0005524">
    <property type="term" value="F:ATP binding"/>
    <property type="evidence" value="ECO:0007669"/>
    <property type="project" value="UniProtKB-KW"/>
</dbReference>
<dbReference type="EMBL" id="OOIL02001936">
    <property type="protein sequence ID" value="VFQ79394.1"/>
    <property type="molecule type" value="Genomic_DNA"/>
</dbReference>
<dbReference type="GO" id="GO:0035299">
    <property type="term" value="F:inositol-1,3,4,5,6-pentakisphosphate 2-kinase activity"/>
    <property type="evidence" value="ECO:0007669"/>
    <property type="project" value="UniProtKB-EC"/>
</dbReference>
<gene>
    <name evidence="7" type="ORF">CCAM_LOCUS21170</name>
</gene>
<dbReference type="OrthoDB" id="272370at2759"/>
<proteinExistence type="predicted"/>
<evidence type="ECO:0000256" key="3">
    <source>
        <dbReference type="ARBA" id="ARBA00022741"/>
    </source>
</evidence>
<keyword evidence="3 6" id="KW-0547">Nucleotide-binding</keyword>
<keyword evidence="5 6" id="KW-0067">ATP-binding</keyword>
<keyword evidence="8" id="KW-1185">Reference proteome</keyword>